<dbReference type="EMBL" id="AP035768">
    <property type="protein sequence ID" value="BFO22591.1"/>
    <property type="molecule type" value="Genomic_DNA"/>
</dbReference>
<gene>
    <name evidence="2" type="ORF">SHKM778_89790</name>
</gene>
<feature type="region of interest" description="Disordered" evidence="1">
    <location>
        <begin position="15"/>
        <end position="85"/>
    </location>
</feature>
<protein>
    <submittedName>
        <fullName evidence="2">Uncharacterized protein</fullName>
    </submittedName>
</protein>
<sequence>MPYDDMADLAREAVRSRLHPAVDADGARDAGAQRHEQEPVRAAAGADPALGETTGADVVAEGDGDAEPFGEQRAQRTSRQPRLAA</sequence>
<dbReference type="AlphaFoldDB" id="A0AAT9HYW0"/>
<evidence type="ECO:0000256" key="1">
    <source>
        <dbReference type="SAM" id="MobiDB-lite"/>
    </source>
</evidence>
<feature type="compositionally biased region" description="Polar residues" evidence="1">
    <location>
        <begin position="75"/>
        <end position="85"/>
    </location>
</feature>
<name>A0AAT9HYW0_9ACTN</name>
<reference evidence="2" key="2">
    <citation type="submission" date="2024-07" db="EMBL/GenBank/DDBJ databases">
        <title>Streptomyces haneummycinica sp. nov., a new antibiotic-producing actinobacterium isolated from marine sediment.</title>
        <authorList>
            <person name="Uemura M."/>
            <person name="Hamada M."/>
            <person name="Hirano S."/>
            <person name="Kobayashi K."/>
            <person name="Ohshiro T."/>
            <person name="Kobayashi T."/>
            <person name="Terahara T."/>
        </authorList>
    </citation>
    <scope>NUCLEOTIDE SEQUENCE</scope>
    <source>
        <strain evidence="2">KM77-8</strain>
    </source>
</reference>
<feature type="compositionally biased region" description="Basic and acidic residues" evidence="1">
    <location>
        <begin position="15"/>
        <end position="39"/>
    </location>
</feature>
<accession>A0AAT9HYW0</accession>
<proteinExistence type="predicted"/>
<reference evidence="2" key="1">
    <citation type="submission" date="2024-06" db="EMBL/GenBank/DDBJ databases">
        <authorList>
            <consortium name="consrtm"/>
            <person name="Uemura M."/>
            <person name="Terahara T."/>
        </authorList>
    </citation>
    <scope>NUCLEOTIDE SEQUENCE</scope>
    <source>
        <strain evidence="2">KM77-8</strain>
    </source>
</reference>
<organism evidence="2">
    <name type="scientific">Streptomyces haneummycinicus</name>
    <dbReference type="NCBI Taxonomy" id="3074435"/>
    <lineage>
        <taxon>Bacteria</taxon>
        <taxon>Bacillati</taxon>
        <taxon>Actinomycetota</taxon>
        <taxon>Actinomycetes</taxon>
        <taxon>Kitasatosporales</taxon>
        <taxon>Streptomycetaceae</taxon>
        <taxon>Streptomyces</taxon>
    </lineage>
</organism>
<evidence type="ECO:0000313" key="2">
    <source>
        <dbReference type="EMBL" id="BFO22591.1"/>
    </source>
</evidence>